<protein>
    <submittedName>
        <fullName evidence="2">Uncharacterized protein</fullName>
    </submittedName>
</protein>
<keyword evidence="3" id="KW-1185">Reference proteome</keyword>
<dbReference type="RefSeq" id="XP_056759156.1">
    <property type="nucleotide sequence ID" value="XM_056894161.1"/>
</dbReference>
<reference evidence="2" key="2">
    <citation type="submission" date="2023-01" db="EMBL/GenBank/DDBJ databases">
        <authorList>
            <person name="Petersen C."/>
        </authorList>
    </citation>
    <scope>NUCLEOTIDE SEQUENCE</scope>
    <source>
        <strain evidence="2">IBT 12815</strain>
    </source>
</reference>
<organism evidence="2 3">
    <name type="scientific">Penicillium hordei</name>
    <dbReference type="NCBI Taxonomy" id="40994"/>
    <lineage>
        <taxon>Eukaryota</taxon>
        <taxon>Fungi</taxon>
        <taxon>Dikarya</taxon>
        <taxon>Ascomycota</taxon>
        <taxon>Pezizomycotina</taxon>
        <taxon>Eurotiomycetes</taxon>
        <taxon>Eurotiomycetidae</taxon>
        <taxon>Eurotiales</taxon>
        <taxon>Aspergillaceae</taxon>
        <taxon>Penicillium</taxon>
    </lineage>
</organism>
<evidence type="ECO:0000256" key="1">
    <source>
        <dbReference type="SAM" id="MobiDB-lite"/>
    </source>
</evidence>
<comment type="caution">
    <text evidence="2">The sequence shown here is derived from an EMBL/GenBank/DDBJ whole genome shotgun (WGS) entry which is preliminary data.</text>
</comment>
<feature type="region of interest" description="Disordered" evidence="1">
    <location>
        <begin position="1"/>
        <end position="60"/>
    </location>
</feature>
<reference evidence="2" key="1">
    <citation type="journal article" date="2023" name="IMA Fungus">
        <title>Comparative genomic study of the Penicillium genus elucidates a diverse pangenome and 15 lateral gene transfer events.</title>
        <authorList>
            <person name="Petersen C."/>
            <person name="Sorensen T."/>
            <person name="Nielsen M.R."/>
            <person name="Sondergaard T.E."/>
            <person name="Sorensen J.L."/>
            <person name="Fitzpatrick D.A."/>
            <person name="Frisvad J.C."/>
            <person name="Nielsen K.L."/>
        </authorList>
    </citation>
    <scope>NUCLEOTIDE SEQUENCE</scope>
    <source>
        <strain evidence="2">IBT 12815</strain>
    </source>
</reference>
<gene>
    <name evidence="2" type="ORF">N7537_003103</name>
</gene>
<dbReference type="EMBL" id="JAQJAE010000001">
    <property type="protein sequence ID" value="KAJ5617989.1"/>
    <property type="molecule type" value="Genomic_DNA"/>
</dbReference>
<name>A0AAD6H9E2_9EURO</name>
<proteinExistence type="predicted"/>
<dbReference type="GeneID" id="81584403"/>
<sequence length="60" mass="6773">MLRFFATHGEPHSSSSRLWVPPRASRDPLQMRNSEESSNPNPRRRSFARVGVGPAREGLV</sequence>
<accession>A0AAD6H9E2</accession>
<evidence type="ECO:0000313" key="2">
    <source>
        <dbReference type="EMBL" id="KAJ5617989.1"/>
    </source>
</evidence>
<evidence type="ECO:0000313" key="3">
    <source>
        <dbReference type="Proteomes" id="UP001213799"/>
    </source>
</evidence>
<dbReference type="Proteomes" id="UP001213799">
    <property type="component" value="Unassembled WGS sequence"/>
</dbReference>
<dbReference type="AlphaFoldDB" id="A0AAD6H9E2"/>